<evidence type="ECO:0000256" key="8">
    <source>
        <dbReference type="ARBA" id="ARBA00022741"/>
    </source>
</evidence>
<dbReference type="GO" id="GO:0005886">
    <property type="term" value="C:plasma membrane"/>
    <property type="evidence" value="ECO:0007669"/>
    <property type="project" value="UniProtKB-SubCell"/>
</dbReference>
<reference evidence="15" key="1">
    <citation type="submission" date="2020-10" db="EMBL/GenBank/DDBJ databases">
        <authorList>
            <person name="Gilroy R."/>
        </authorList>
    </citation>
    <scope>NUCLEOTIDE SEQUENCE</scope>
    <source>
        <strain evidence="15">14700</strain>
    </source>
</reference>
<dbReference type="GO" id="GO:0004721">
    <property type="term" value="F:phosphoprotein phosphatase activity"/>
    <property type="evidence" value="ECO:0007669"/>
    <property type="project" value="TreeGrafter"/>
</dbReference>
<evidence type="ECO:0000256" key="5">
    <source>
        <dbReference type="ARBA" id="ARBA00022475"/>
    </source>
</evidence>
<name>A0A9D9IB66_9SPIO</name>
<dbReference type="PROSITE" id="PS50109">
    <property type="entry name" value="HIS_KIN"/>
    <property type="match status" value="1"/>
</dbReference>
<comment type="catalytic activity">
    <reaction evidence="1">
        <text>ATP + protein L-histidine = ADP + protein N-phospho-L-histidine.</text>
        <dbReference type="EC" id="2.7.13.3"/>
    </reaction>
</comment>
<dbReference type="Pfam" id="PF00512">
    <property type="entry name" value="HisKA"/>
    <property type="match status" value="1"/>
</dbReference>
<keyword evidence="11" id="KW-0902">Two-component regulatory system</keyword>
<dbReference type="SMART" id="SM00387">
    <property type="entry name" value="HATPase_c"/>
    <property type="match status" value="1"/>
</dbReference>
<dbReference type="InterPro" id="IPR036097">
    <property type="entry name" value="HisK_dim/P_sf"/>
</dbReference>
<dbReference type="InterPro" id="IPR035965">
    <property type="entry name" value="PAS-like_dom_sf"/>
</dbReference>
<dbReference type="GO" id="GO:0045121">
    <property type="term" value="C:membrane raft"/>
    <property type="evidence" value="ECO:0007669"/>
    <property type="project" value="UniProtKB-SubCell"/>
</dbReference>
<dbReference type="Pfam" id="PF02518">
    <property type="entry name" value="HATPase_c"/>
    <property type="match status" value="1"/>
</dbReference>
<evidence type="ECO:0000256" key="4">
    <source>
        <dbReference type="ARBA" id="ARBA00012438"/>
    </source>
</evidence>
<dbReference type="InterPro" id="IPR050351">
    <property type="entry name" value="BphY/WalK/GraS-like"/>
</dbReference>
<evidence type="ECO:0000259" key="13">
    <source>
        <dbReference type="PROSITE" id="PS50109"/>
    </source>
</evidence>
<comment type="subcellular location">
    <subcellularLocation>
        <location evidence="2">Cell membrane</location>
    </subcellularLocation>
    <subcellularLocation>
        <location evidence="3">Membrane raft</location>
        <topology evidence="3">Multi-pass membrane protein</topology>
    </subcellularLocation>
</comment>
<evidence type="ECO:0000256" key="7">
    <source>
        <dbReference type="ARBA" id="ARBA00022679"/>
    </source>
</evidence>
<dbReference type="FunFam" id="3.30.565.10:FF:000023">
    <property type="entry name" value="PAS domain-containing sensor histidine kinase"/>
    <property type="match status" value="1"/>
</dbReference>
<dbReference type="PROSITE" id="PS50112">
    <property type="entry name" value="PAS"/>
    <property type="match status" value="1"/>
</dbReference>
<dbReference type="EC" id="2.7.13.3" evidence="4"/>
<organism evidence="15 16">
    <name type="scientific">Candidatus Ornithospirochaeta stercoravium</name>
    <dbReference type="NCBI Taxonomy" id="2840897"/>
    <lineage>
        <taxon>Bacteria</taxon>
        <taxon>Pseudomonadati</taxon>
        <taxon>Spirochaetota</taxon>
        <taxon>Spirochaetia</taxon>
        <taxon>Spirochaetales</taxon>
        <taxon>Spirochaetaceae</taxon>
        <taxon>Spirochaetaceae incertae sedis</taxon>
        <taxon>Candidatus Ornithospirochaeta</taxon>
    </lineage>
</organism>
<dbReference type="CDD" id="cd00075">
    <property type="entry name" value="HATPase"/>
    <property type="match status" value="1"/>
</dbReference>
<accession>A0A9D9IB66</accession>
<evidence type="ECO:0000256" key="1">
    <source>
        <dbReference type="ARBA" id="ARBA00000085"/>
    </source>
</evidence>
<dbReference type="CDD" id="cd00082">
    <property type="entry name" value="HisKA"/>
    <property type="match status" value="1"/>
</dbReference>
<evidence type="ECO:0000256" key="12">
    <source>
        <dbReference type="ARBA" id="ARBA00023136"/>
    </source>
</evidence>
<dbReference type="FunFam" id="1.10.287.130:FF:000001">
    <property type="entry name" value="Two-component sensor histidine kinase"/>
    <property type="match status" value="1"/>
</dbReference>
<dbReference type="Gene3D" id="1.10.287.130">
    <property type="match status" value="1"/>
</dbReference>
<keyword evidence="5" id="KW-1003">Cell membrane</keyword>
<dbReference type="InterPro" id="IPR003661">
    <property type="entry name" value="HisK_dim/P_dom"/>
</dbReference>
<dbReference type="Gene3D" id="3.30.565.10">
    <property type="entry name" value="Histidine kinase-like ATPase, C-terminal domain"/>
    <property type="match status" value="1"/>
</dbReference>
<evidence type="ECO:0000313" key="16">
    <source>
        <dbReference type="Proteomes" id="UP000810292"/>
    </source>
</evidence>
<feature type="domain" description="PAS" evidence="14">
    <location>
        <begin position="9"/>
        <end position="44"/>
    </location>
</feature>
<dbReference type="Gene3D" id="3.30.450.20">
    <property type="entry name" value="PAS domain"/>
    <property type="match status" value="1"/>
</dbReference>
<keyword evidence="7" id="KW-0808">Transferase</keyword>
<dbReference type="EMBL" id="JADIMF010000031">
    <property type="protein sequence ID" value="MBO8468553.1"/>
    <property type="molecule type" value="Genomic_DNA"/>
</dbReference>
<keyword evidence="8" id="KW-0547">Nucleotide-binding</keyword>
<dbReference type="GO" id="GO:0000155">
    <property type="term" value="F:phosphorelay sensor kinase activity"/>
    <property type="evidence" value="ECO:0007669"/>
    <property type="project" value="InterPro"/>
</dbReference>
<keyword evidence="6" id="KW-0597">Phosphoprotein</keyword>
<dbReference type="AlphaFoldDB" id="A0A9D9IB66"/>
<evidence type="ECO:0000313" key="15">
    <source>
        <dbReference type="EMBL" id="MBO8468553.1"/>
    </source>
</evidence>
<keyword evidence="9" id="KW-0418">Kinase</keyword>
<gene>
    <name evidence="15" type="ORF">IAA72_02060</name>
</gene>
<comment type="caution">
    <text evidence="15">The sequence shown here is derived from an EMBL/GenBank/DDBJ whole genome shotgun (WGS) entry which is preliminary data.</text>
</comment>
<dbReference type="Proteomes" id="UP000810292">
    <property type="component" value="Unassembled WGS sequence"/>
</dbReference>
<dbReference type="InterPro" id="IPR004358">
    <property type="entry name" value="Sig_transdc_His_kin-like_C"/>
</dbReference>
<dbReference type="InterPro" id="IPR036890">
    <property type="entry name" value="HATPase_C_sf"/>
</dbReference>
<proteinExistence type="predicted"/>
<keyword evidence="12" id="KW-0472">Membrane</keyword>
<dbReference type="GO" id="GO:0016036">
    <property type="term" value="P:cellular response to phosphate starvation"/>
    <property type="evidence" value="ECO:0007669"/>
    <property type="project" value="TreeGrafter"/>
</dbReference>
<evidence type="ECO:0000256" key="6">
    <source>
        <dbReference type="ARBA" id="ARBA00022553"/>
    </source>
</evidence>
<evidence type="ECO:0000256" key="10">
    <source>
        <dbReference type="ARBA" id="ARBA00022840"/>
    </source>
</evidence>
<dbReference type="SMART" id="SM00091">
    <property type="entry name" value="PAS"/>
    <property type="match status" value="1"/>
</dbReference>
<evidence type="ECO:0000256" key="11">
    <source>
        <dbReference type="ARBA" id="ARBA00023012"/>
    </source>
</evidence>
<evidence type="ECO:0000259" key="14">
    <source>
        <dbReference type="PROSITE" id="PS50112"/>
    </source>
</evidence>
<dbReference type="SUPFAM" id="SSF55785">
    <property type="entry name" value="PYP-like sensor domain (PAS domain)"/>
    <property type="match status" value="1"/>
</dbReference>
<feature type="domain" description="Histidine kinase" evidence="13">
    <location>
        <begin position="137"/>
        <end position="351"/>
    </location>
</feature>
<dbReference type="PANTHER" id="PTHR45453:SF1">
    <property type="entry name" value="PHOSPHATE REGULON SENSOR PROTEIN PHOR"/>
    <property type="match status" value="1"/>
</dbReference>
<dbReference type="NCBIfam" id="TIGR00229">
    <property type="entry name" value="sensory_box"/>
    <property type="match status" value="1"/>
</dbReference>
<dbReference type="InterPro" id="IPR003594">
    <property type="entry name" value="HATPase_dom"/>
</dbReference>
<evidence type="ECO:0000256" key="9">
    <source>
        <dbReference type="ARBA" id="ARBA00022777"/>
    </source>
</evidence>
<evidence type="ECO:0000256" key="3">
    <source>
        <dbReference type="ARBA" id="ARBA00004314"/>
    </source>
</evidence>
<reference evidence="15" key="2">
    <citation type="journal article" date="2021" name="PeerJ">
        <title>Extensive microbial diversity within the chicken gut microbiome revealed by metagenomics and culture.</title>
        <authorList>
            <person name="Gilroy R."/>
            <person name="Ravi A."/>
            <person name="Getino M."/>
            <person name="Pursley I."/>
            <person name="Horton D.L."/>
            <person name="Alikhan N.F."/>
            <person name="Baker D."/>
            <person name="Gharbi K."/>
            <person name="Hall N."/>
            <person name="Watson M."/>
            <person name="Adriaenssens E.M."/>
            <person name="Foster-Nyarko E."/>
            <person name="Jarju S."/>
            <person name="Secka A."/>
            <person name="Antonio M."/>
            <person name="Oren A."/>
            <person name="Chaudhuri R.R."/>
            <person name="La Ragione R."/>
            <person name="Hildebrand F."/>
            <person name="Pallen M.J."/>
        </authorList>
    </citation>
    <scope>NUCLEOTIDE SEQUENCE</scope>
    <source>
        <strain evidence="15">14700</strain>
    </source>
</reference>
<dbReference type="SUPFAM" id="SSF55874">
    <property type="entry name" value="ATPase domain of HSP90 chaperone/DNA topoisomerase II/histidine kinase"/>
    <property type="match status" value="1"/>
</dbReference>
<dbReference type="PANTHER" id="PTHR45453">
    <property type="entry name" value="PHOSPHATE REGULON SENSOR PROTEIN PHOR"/>
    <property type="match status" value="1"/>
</dbReference>
<evidence type="ECO:0000256" key="2">
    <source>
        <dbReference type="ARBA" id="ARBA00004236"/>
    </source>
</evidence>
<dbReference type="InterPro" id="IPR000014">
    <property type="entry name" value="PAS"/>
</dbReference>
<dbReference type="Pfam" id="PF13188">
    <property type="entry name" value="PAS_8"/>
    <property type="match status" value="1"/>
</dbReference>
<dbReference type="InterPro" id="IPR005467">
    <property type="entry name" value="His_kinase_dom"/>
</dbReference>
<dbReference type="GO" id="GO:0005524">
    <property type="term" value="F:ATP binding"/>
    <property type="evidence" value="ECO:0007669"/>
    <property type="project" value="UniProtKB-KW"/>
</dbReference>
<keyword evidence="10" id="KW-0067">ATP-binding</keyword>
<sequence length="351" mass="39092">MPKNKGWGDRYSRILEALGEGILVVSRKHRIVLANKSAANLLGWALPLEGRRIEDVFSSGEMIRAFDAVFSDSKKKELKIVSYHAATGEEAVIRGKGREKQYKLSITLLDDKYAIISIYDITKIERLDKVRQDFVSNVSHELKTPLTAITGFAETLSDEELSKEEIRGFARIILKNSSHMQRTIEDLLLLTSLDRNEISEAMERTSDEKILMEVKAYTQYKAESKSVSVTYEAAGAEAVCSESLIVQAVMNLVVNAISYSPQGSNVSVKTREKNGMLEFIVSDHGYGISEEDIPRIFERFYRVDKARSRESGGTGLGLSIVRHIAIIHHGTIKAESMLGEGSVFTLSIPVS</sequence>
<dbReference type="SMART" id="SM00388">
    <property type="entry name" value="HisKA"/>
    <property type="match status" value="1"/>
</dbReference>
<dbReference type="PRINTS" id="PR00344">
    <property type="entry name" value="BCTRLSENSOR"/>
</dbReference>
<protein>
    <recommendedName>
        <fullName evidence="4">histidine kinase</fullName>
        <ecNumber evidence="4">2.7.13.3</ecNumber>
    </recommendedName>
</protein>
<dbReference type="SUPFAM" id="SSF47384">
    <property type="entry name" value="Homodimeric domain of signal transducing histidine kinase"/>
    <property type="match status" value="1"/>
</dbReference>